<dbReference type="PANTHER" id="PTHR10815">
    <property type="entry name" value="METHYLATED-DNA--PROTEIN-CYSTEINE METHYLTRANSFERASE"/>
    <property type="match status" value="1"/>
</dbReference>
<feature type="active site" description="Nucleophile; methyl group acceptor" evidence="8">
    <location>
        <position position="131"/>
    </location>
</feature>
<dbReference type="PANTHER" id="PTHR10815:SF5">
    <property type="entry name" value="METHYLATED-DNA--PROTEIN-CYSTEINE METHYLTRANSFERASE"/>
    <property type="match status" value="1"/>
</dbReference>
<dbReference type="InterPro" id="IPR001497">
    <property type="entry name" value="MethylDNA_cys_MeTrfase_AS"/>
</dbReference>
<dbReference type="EMBL" id="BAABIM010000001">
    <property type="protein sequence ID" value="GAA4678370.1"/>
    <property type="molecule type" value="Genomic_DNA"/>
</dbReference>
<evidence type="ECO:0000256" key="1">
    <source>
        <dbReference type="ARBA" id="ARBA00001286"/>
    </source>
</evidence>
<dbReference type="InterPro" id="IPR023546">
    <property type="entry name" value="MGMT"/>
</dbReference>
<evidence type="ECO:0000256" key="2">
    <source>
        <dbReference type="ARBA" id="ARBA00022490"/>
    </source>
</evidence>
<comment type="subcellular location">
    <subcellularLocation>
        <location evidence="8">Cytoplasm</location>
    </subcellularLocation>
</comment>
<evidence type="ECO:0000259" key="10">
    <source>
        <dbReference type="Pfam" id="PF02870"/>
    </source>
</evidence>
<keyword evidence="5 8" id="KW-0227">DNA damage</keyword>
<evidence type="ECO:0000313" key="12">
    <source>
        <dbReference type="Proteomes" id="UP001500621"/>
    </source>
</evidence>
<proteinExistence type="inferred from homology"/>
<dbReference type="Pfam" id="PF01035">
    <property type="entry name" value="DNA_binding_1"/>
    <property type="match status" value="1"/>
</dbReference>
<dbReference type="HAMAP" id="MF_00772">
    <property type="entry name" value="OGT"/>
    <property type="match status" value="1"/>
</dbReference>
<dbReference type="Gene3D" id="1.10.10.10">
    <property type="entry name" value="Winged helix-like DNA-binding domain superfamily/Winged helix DNA-binding domain"/>
    <property type="match status" value="1"/>
</dbReference>
<reference evidence="12" key="1">
    <citation type="journal article" date="2019" name="Int. J. Syst. Evol. Microbiol.">
        <title>The Global Catalogue of Microorganisms (GCM) 10K type strain sequencing project: providing services to taxonomists for standard genome sequencing and annotation.</title>
        <authorList>
            <consortium name="The Broad Institute Genomics Platform"/>
            <consortium name="The Broad Institute Genome Sequencing Center for Infectious Disease"/>
            <person name="Wu L."/>
            <person name="Ma J."/>
        </authorList>
    </citation>
    <scope>NUCLEOTIDE SEQUENCE [LARGE SCALE GENOMIC DNA]</scope>
    <source>
        <strain evidence="12">JCM 18127</strain>
    </source>
</reference>
<dbReference type="InterPro" id="IPR036217">
    <property type="entry name" value="MethylDNA_cys_MeTrfase_DNAb"/>
</dbReference>
<evidence type="ECO:0000256" key="3">
    <source>
        <dbReference type="ARBA" id="ARBA00022603"/>
    </source>
</evidence>
<dbReference type="CDD" id="cd06445">
    <property type="entry name" value="ATase"/>
    <property type="match status" value="1"/>
</dbReference>
<evidence type="ECO:0000256" key="5">
    <source>
        <dbReference type="ARBA" id="ARBA00022763"/>
    </source>
</evidence>
<dbReference type="Pfam" id="PF02870">
    <property type="entry name" value="Methyltransf_1N"/>
    <property type="match status" value="1"/>
</dbReference>
<dbReference type="RefSeq" id="WP_345264137.1">
    <property type="nucleotide sequence ID" value="NZ_BAABIM010000001.1"/>
</dbReference>
<dbReference type="Gene3D" id="3.30.160.70">
    <property type="entry name" value="Methylated DNA-protein cysteine methyltransferase domain"/>
    <property type="match status" value="1"/>
</dbReference>
<evidence type="ECO:0000256" key="4">
    <source>
        <dbReference type="ARBA" id="ARBA00022679"/>
    </source>
</evidence>
<dbReference type="InterPro" id="IPR036631">
    <property type="entry name" value="MGMT_N_sf"/>
</dbReference>
<sequence length="163" mass="17614">MWTVVDSPVGELRLVEHEGDLTAIEFSPFAEPDAPGSGPARGPRDDEHPVLVRAREQLAAYFAGDLTEFDLPLAPRGTPWQQSVWEQLRAIGYGETSSYGQVAARLGRTNAASRAVGLANGRNPIPIVIPCHRVVGADGTLTGYAGGLERKQVLLRLEQRGLF</sequence>
<comment type="similarity">
    <text evidence="8">Belongs to the MGMT family.</text>
</comment>
<dbReference type="NCBIfam" id="TIGR00589">
    <property type="entry name" value="ogt"/>
    <property type="match status" value="1"/>
</dbReference>
<keyword evidence="12" id="KW-1185">Reference proteome</keyword>
<dbReference type="SUPFAM" id="SSF46767">
    <property type="entry name" value="Methylated DNA-protein cysteine methyltransferase, C-terminal domain"/>
    <property type="match status" value="1"/>
</dbReference>
<protein>
    <recommendedName>
        <fullName evidence="8">Methylated-DNA--protein-cysteine methyltransferase</fullName>
        <ecNumber evidence="8">2.1.1.63</ecNumber>
    </recommendedName>
    <alternativeName>
        <fullName evidence="8">6-O-methylguanine-DNA methyltransferase</fullName>
        <shortName evidence="8">MGMT</shortName>
    </alternativeName>
    <alternativeName>
        <fullName evidence="8">O-6-methylguanine-DNA-alkyltransferase</fullName>
    </alternativeName>
</protein>
<keyword evidence="2 8" id="KW-0963">Cytoplasm</keyword>
<comment type="miscellaneous">
    <text evidence="8">This enzyme catalyzes only one turnover and therefore is not strictly catalytic. According to one definition, an enzyme is a biocatalyst that acts repeatedly and over many reaction cycles.</text>
</comment>
<comment type="catalytic activity">
    <reaction evidence="1 8">
        <text>a 4-O-methyl-thymidine in DNA + L-cysteinyl-[protein] = a thymidine in DNA + S-methyl-L-cysteinyl-[protein]</text>
        <dbReference type="Rhea" id="RHEA:53428"/>
        <dbReference type="Rhea" id="RHEA-COMP:10131"/>
        <dbReference type="Rhea" id="RHEA-COMP:10132"/>
        <dbReference type="Rhea" id="RHEA-COMP:13555"/>
        <dbReference type="Rhea" id="RHEA-COMP:13556"/>
        <dbReference type="ChEBI" id="CHEBI:29950"/>
        <dbReference type="ChEBI" id="CHEBI:82612"/>
        <dbReference type="ChEBI" id="CHEBI:137386"/>
        <dbReference type="ChEBI" id="CHEBI:137387"/>
        <dbReference type="EC" id="2.1.1.63"/>
    </reaction>
</comment>
<gene>
    <name evidence="11" type="ORF">GCM10023226_14570</name>
</gene>
<dbReference type="PROSITE" id="PS00374">
    <property type="entry name" value="MGMT"/>
    <property type="match status" value="1"/>
</dbReference>
<dbReference type="EC" id="2.1.1.63" evidence="8"/>
<keyword evidence="4 8" id="KW-0808">Transferase</keyword>
<comment type="caution">
    <text evidence="11">The sequence shown here is derived from an EMBL/GenBank/DDBJ whole genome shotgun (WGS) entry which is preliminary data.</text>
</comment>
<dbReference type="InterPro" id="IPR036388">
    <property type="entry name" value="WH-like_DNA-bd_sf"/>
</dbReference>
<dbReference type="SUPFAM" id="SSF53155">
    <property type="entry name" value="Methylated DNA-protein cysteine methyltransferase domain"/>
    <property type="match status" value="1"/>
</dbReference>
<accession>A0ABP8W3Z8</accession>
<evidence type="ECO:0000256" key="6">
    <source>
        <dbReference type="ARBA" id="ARBA00023204"/>
    </source>
</evidence>
<evidence type="ECO:0000256" key="8">
    <source>
        <dbReference type="HAMAP-Rule" id="MF_00772"/>
    </source>
</evidence>
<comment type="catalytic activity">
    <reaction evidence="7 8">
        <text>a 6-O-methyl-2'-deoxyguanosine in DNA + L-cysteinyl-[protein] = S-methyl-L-cysteinyl-[protein] + a 2'-deoxyguanosine in DNA</text>
        <dbReference type="Rhea" id="RHEA:24000"/>
        <dbReference type="Rhea" id="RHEA-COMP:10131"/>
        <dbReference type="Rhea" id="RHEA-COMP:10132"/>
        <dbReference type="Rhea" id="RHEA-COMP:11367"/>
        <dbReference type="Rhea" id="RHEA-COMP:11368"/>
        <dbReference type="ChEBI" id="CHEBI:29950"/>
        <dbReference type="ChEBI" id="CHEBI:82612"/>
        <dbReference type="ChEBI" id="CHEBI:85445"/>
        <dbReference type="ChEBI" id="CHEBI:85448"/>
        <dbReference type="EC" id="2.1.1.63"/>
    </reaction>
</comment>
<dbReference type="InterPro" id="IPR014048">
    <property type="entry name" value="MethylDNA_cys_MeTrfase_DNA-bd"/>
</dbReference>
<feature type="domain" description="Methylated-DNA-[protein]-cysteine S-methyltransferase DNA binding" evidence="9">
    <location>
        <begin position="79"/>
        <end position="159"/>
    </location>
</feature>
<dbReference type="Proteomes" id="UP001500621">
    <property type="component" value="Unassembled WGS sequence"/>
</dbReference>
<keyword evidence="6 8" id="KW-0234">DNA repair</keyword>
<evidence type="ECO:0000256" key="7">
    <source>
        <dbReference type="ARBA" id="ARBA00049348"/>
    </source>
</evidence>
<feature type="domain" description="Methylguanine DNA methyltransferase ribonuclease-like" evidence="10">
    <location>
        <begin position="2"/>
        <end position="75"/>
    </location>
</feature>
<dbReference type="InterPro" id="IPR008332">
    <property type="entry name" value="MethylG_MeTrfase_N"/>
</dbReference>
<evidence type="ECO:0000259" key="9">
    <source>
        <dbReference type="Pfam" id="PF01035"/>
    </source>
</evidence>
<comment type="function">
    <text evidence="8">Involved in the cellular defense against the biological effects of O6-methylguanine (O6-MeG) and O4-methylthymine (O4-MeT) in DNA. Repairs the methylated nucleobase in DNA by stoichiometrically transferring the methyl group to a cysteine residue in the enzyme. This is a suicide reaction: the enzyme is irreversibly inactivated.</text>
</comment>
<name>A0ABP8W3Z8_9ACTN</name>
<organism evidence="11 12">
    <name type="scientific">Nocardioides nanhaiensis</name>
    <dbReference type="NCBI Taxonomy" id="1476871"/>
    <lineage>
        <taxon>Bacteria</taxon>
        <taxon>Bacillati</taxon>
        <taxon>Actinomycetota</taxon>
        <taxon>Actinomycetes</taxon>
        <taxon>Propionibacteriales</taxon>
        <taxon>Nocardioidaceae</taxon>
        <taxon>Nocardioides</taxon>
    </lineage>
</organism>
<evidence type="ECO:0000313" key="11">
    <source>
        <dbReference type="EMBL" id="GAA4678370.1"/>
    </source>
</evidence>
<keyword evidence="3 8" id="KW-0489">Methyltransferase</keyword>